<evidence type="ECO:0000256" key="4">
    <source>
        <dbReference type="ARBA" id="ARBA00022833"/>
    </source>
</evidence>
<feature type="compositionally biased region" description="Basic and acidic residues" evidence="11">
    <location>
        <begin position="189"/>
        <end position="209"/>
    </location>
</feature>
<feature type="domain" description="CHY-type" evidence="13">
    <location>
        <begin position="687"/>
        <end position="755"/>
    </location>
</feature>
<evidence type="ECO:0000256" key="9">
    <source>
        <dbReference type="PROSITE-ProRule" id="PRU00601"/>
    </source>
</evidence>
<evidence type="ECO:0000256" key="6">
    <source>
        <dbReference type="ARBA" id="ARBA00037262"/>
    </source>
</evidence>
<dbReference type="Pfam" id="PF05495">
    <property type="entry name" value="zf-CHY"/>
    <property type="match status" value="1"/>
</dbReference>
<protein>
    <recommendedName>
        <fullName evidence="7">Nucleoporin NUP42</fullName>
    </recommendedName>
    <alternativeName>
        <fullName evidence="8">Nucleoporin-like protein 2</fullName>
    </alternativeName>
</protein>
<reference evidence="15" key="1">
    <citation type="submission" date="2025-08" db="UniProtKB">
        <authorList>
            <consortium name="RefSeq"/>
        </authorList>
    </citation>
    <scope>IDENTIFICATION</scope>
</reference>
<dbReference type="Pfam" id="PF00642">
    <property type="entry name" value="zf-CCCH"/>
    <property type="match status" value="1"/>
</dbReference>
<dbReference type="InterPro" id="IPR008913">
    <property type="entry name" value="Znf_CHY"/>
</dbReference>
<dbReference type="Pfam" id="PF18044">
    <property type="entry name" value="zf-CCCH_4"/>
    <property type="match status" value="2"/>
</dbReference>
<comment type="subcellular location">
    <subcellularLocation>
        <location evidence="1">Nucleus membrane</location>
        <topology evidence="1">Peripheral membrane protein</topology>
        <orientation evidence="1">Cytoplasmic side</orientation>
    </subcellularLocation>
</comment>
<evidence type="ECO:0000256" key="5">
    <source>
        <dbReference type="ARBA" id="ARBA00023242"/>
    </source>
</evidence>
<dbReference type="PROSITE" id="PS51266">
    <property type="entry name" value="ZF_CHY"/>
    <property type="match status" value="1"/>
</dbReference>
<dbReference type="InterPro" id="IPR000571">
    <property type="entry name" value="Znf_CCCH"/>
</dbReference>
<feature type="domain" description="C3H1-type" evidence="12">
    <location>
        <begin position="216"/>
        <end position="243"/>
    </location>
</feature>
<dbReference type="PROSITE" id="PS50103">
    <property type="entry name" value="ZF_C3H1"/>
    <property type="match status" value="3"/>
</dbReference>
<feature type="region of interest" description="Disordered" evidence="11">
    <location>
        <begin position="26"/>
        <end position="104"/>
    </location>
</feature>
<feature type="zinc finger region" description="C3H1-type" evidence="10">
    <location>
        <begin position="216"/>
        <end position="243"/>
    </location>
</feature>
<evidence type="ECO:0000259" key="12">
    <source>
        <dbReference type="PROSITE" id="PS50103"/>
    </source>
</evidence>
<organism evidence="14 15">
    <name type="scientific">Aplysia californica</name>
    <name type="common">California sea hare</name>
    <dbReference type="NCBI Taxonomy" id="6500"/>
    <lineage>
        <taxon>Eukaryota</taxon>
        <taxon>Metazoa</taxon>
        <taxon>Spiralia</taxon>
        <taxon>Lophotrochozoa</taxon>
        <taxon>Mollusca</taxon>
        <taxon>Gastropoda</taxon>
        <taxon>Heterobranchia</taxon>
        <taxon>Euthyneura</taxon>
        <taxon>Tectipleura</taxon>
        <taxon>Aplysiida</taxon>
        <taxon>Aplysioidea</taxon>
        <taxon>Aplysiidae</taxon>
        <taxon>Aplysia</taxon>
    </lineage>
</organism>
<dbReference type="SUPFAM" id="SSF90229">
    <property type="entry name" value="CCCH zinc finger"/>
    <property type="match status" value="2"/>
</dbReference>
<feature type="region of interest" description="Disordered" evidence="11">
    <location>
        <begin position="128"/>
        <end position="215"/>
    </location>
</feature>
<keyword evidence="3 9" id="KW-0863">Zinc-finger</keyword>
<dbReference type="InterPro" id="IPR036855">
    <property type="entry name" value="Znf_CCCH_sf"/>
</dbReference>
<dbReference type="SUPFAM" id="SSF161219">
    <property type="entry name" value="CHY zinc finger-like"/>
    <property type="match status" value="1"/>
</dbReference>
<dbReference type="PANTHER" id="PTHR46527:SF1">
    <property type="entry name" value="NUCLEOPORIN NUP42"/>
    <property type="match status" value="1"/>
</dbReference>
<evidence type="ECO:0000256" key="2">
    <source>
        <dbReference type="ARBA" id="ARBA00022723"/>
    </source>
</evidence>
<dbReference type="InterPro" id="IPR041367">
    <property type="entry name" value="Znf-CCCH_4"/>
</dbReference>
<proteinExistence type="predicted"/>
<dbReference type="Gene3D" id="4.10.1000.10">
    <property type="entry name" value="Zinc finger, CCCH-type"/>
    <property type="match status" value="3"/>
</dbReference>
<dbReference type="RefSeq" id="XP_005112359.1">
    <property type="nucleotide sequence ID" value="XM_005112302.3"/>
</dbReference>
<feature type="compositionally biased region" description="Basic and acidic residues" evidence="11">
    <location>
        <begin position="248"/>
        <end position="271"/>
    </location>
</feature>
<evidence type="ECO:0000259" key="13">
    <source>
        <dbReference type="PROSITE" id="PS51266"/>
    </source>
</evidence>
<feature type="zinc finger region" description="C3H1-type" evidence="10">
    <location>
        <begin position="1"/>
        <end position="28"/>
    </location>
</feature>
<keyword evidence="4 10" id="KW-0862">Zinc</keyword>
<dbReference type="InterPro" id="IPR051767">
    <property type="entry name" value="Nucleoporin_NUP42"/>
</dbReference>
<feature type="domain" description="C3H1-type" evidence="12">
    <location>
        <begin position="1"/>
        <end position="28"/>
    </location>
</feature>
<keyword evidence="5" id="KW-0539">Nucleus</keyword>
<dbReference type="GeneID" id="101862085"/>
<dbReference type="PANTHER" id="PTHR46527">
    <property type="entry name" value="NUCLEOPORIN-LIKE PROTEIN 2"/>
    <property type="match status" value="1"/>
</dbReference>
<evidence type="ECO:0000256" key="8">
    <source>
        <dbReference type="ARBA" id="ARBA00042384"/>
    </source>
</evidence>
<keyword evidence="2 10" id="KW-0479">Metal-binding</keyword>
<feature type="compositionally biased region" description="Polar residues" evidence="11">
    <location>
        <begin position="61"/>
        <end position="82"/>
    </location>
</feature>
<feature type="region of interest" description="Disordered" evidence="11">
    <location>
        <begin position="450"/>
        <end position="514"/>
    </location>
</feature>
<sequence>MSLPVCKFYNTSQSCRFGKNCRFLHPRSQRPPPSSFNPRNQNEDSVSKELASQDLPPVYSRNDQFASQSQDEESVNQTSVKLQASHIEDKPKQELPQSRVRPKSNQKICVHFAQGGNCYYGRNCRFSHALPRGHNPRQQQHRQQGQRRREYASANLAPRFRGYEQESQDQSDAPTEKSENLKSGSVRSEVSKDGRDRWSSKPVEPKQVREVQGPKSNARRICPFYKSNRCNRGERCRFLHPPDILNDLGKEESEQKEEGSSGNISRKDNETRKVIVQIDQKRNVGRPVLKPVLSYSEFEEVGINRLRQWEVSIIQKRFPKDKITVVEDDENKFAVRIKFSPTDPDWPFDVNMFELLVSVPGSYPKQMLEVSLPKDQDLPETVRRYIDITIREWLMDKKKRLESANKVELVFRPFLKWLDRSIEDITTEALKQLKRELVAKAAGMEFISPQQLQERFRTKSGSSGEGGERSDPEEESLEDSDEETDDSDDDDDSSEDEEDEGNGENPSLSLEPEKKGTEIEFRHLQLKGNASALLADRLKVVIQCGRCKNHADLTVHQGKVVSLSCGKCSQRQFVNYRAALMHQFSSTVGYLDVDGCQPFDLVLQECRVFVSCLGCSKQTKIEGLISGQMIDGWCQACNAKFKLATESVKFTQLVPSGVDTSVSNVVEVAPSRTRKPPKDPAIREGLPLPEFGTCKHYKHSYRWLRFPCCGKAYPCDVCHDKKEDHEMTLANRMICGHCCKEQNFSASRPCSACGQHMTKIRSAHWEGGRGCRDKISMSRNDQQKYRSLHKTQSNHRKKVQSGASSKKNTKLRHS</sequence>
<feature type="region of interest" description="Disordered" evidence="11">
    <location>
        <begin position="244"/>
        <end position="271"/>
    </location>
</feature>
<name>A0ABM0K9T6_APLCA</name>
<evidence type="ECO:0000313" key="14">
    <source>
        <dbReference type="Proteomes" id="UP000694888"/>
    </source>
</evidence>
<evidence type="ECO:0000256" key="10">
    <source>
        <dbReference type="PROSITE-ProRule" id="PRU00723"/>
    </source>
</evidence>
<evidence type="ECO:0000256" key="1">
    <source>
        <dbReference type="ARBA" id="ARBA00004335"/>
    </source>
</evidence>
<evidence type="ECO:0000256" key="11">
    <source>
        <dbReference type="SAM" id="MobiDB-lite"/>
    </source>
</evidence>
<evidence type="ECO:0000256" key="3">
    <source>
        <dbReference type="ARBA" id="ARBA00022771"/>
    </source>
</evidence>
<evidence type="ECO:0000256" key="7">
    <source>
        <dbReference type="ARBA" id="ARBA00039886"/>
    </source>
</evidence>
<feature type="domain" description="C3H1-type" evidence="12">
    <location>
        <begin position="103"/>
        <end position="131"/>
    </location>
</feature>
<keyword evidence="14" id="KW-1185">Reference proteome</keyword>
<feature type="zinc finger region" description="C3H1-type" evidence="10">
    <location>
        <begin position="103"/>
        <end position="131"/>
    </location>
</feature>
<comment type="function">
    <text evidence="6">Required for the export of mRNAs containing poly(A) tails from the nucleus into the cytoplasm.</text>
</comment>
<dbReference type="InterPro" id="IPR037274">
    <property type="entry name" value="Znf_CHY_sf"/>
</dbReference>
<feature type="region of interest" description="Disordered" evidence="11">
    <location>
        <begin position="771"/>
        <end position="814"/>
    </location>
</feature>
<feature type="compositionally biased region" description="Low complexity" evidence="11">
    <location>
        <begin position="132"/>
        <end position="143"/>
    </location>
</feature>
<feature type="compositionally biased region" description="Acidic residues" evidence="11">
    <location>
        <begin position="471"/>
        <end position="502"/>
    </location>
</feature>
<dbReference type="Proteomes" id="UP000694888">
    <property type="component" value="Unplaced"/>
</dbReference>
<accession>A0ABM0K9T6</accession>
<dbReference type="SMART" id="SM00356">
    <property type="entry name" value="ZnF_C3H1"/>
    <property type="match status" value="3"/>
</dbReference>
<feature type="compositionally biased region" description="Basic residues" evidence="11">
    <location>
        <begin position="786"/>
        <end position="799"/>
    </location>
</feature>
<gene>
    <name evidence="15" type="primary">LOC101862085</name>
</gene>
<evidence type="ECO:0000313" key="15">
    <source>
        <dbReference type="RefSeq" id="XP_005112359.1"/>
    </source>
</evidence>
<feature type="compositionally biased region" description="Basic and acidic residues" evidence="11">
    <location>
        <begin position="771"/>
        <end position="784"/>
    </location>
</feature>